<dbReference type="InterPro" id="IPR043502">
    <property type="entry name" value="DNA/RNA_pol_sf"/>
</dbReference>
<accession>A0A7D9LYH7</accession>
<feature type="region of interest" description="Disordered" evidence="1">
    <location>
        <begin position="479"/>
        <end position="515"/>
    </location>
</feature>
<dbReference type="CDD" id="cd01650">
    <property type="entry name" value="RT_nLTR_like"/>
    <property type="match status" value="1"/>
</dbReference>
<dbReference type="PANTHER" id="PTHR33332">
    <property type="entry name" value="REVERSE TRANSCRIPTASE DOMAIN-CONTAINING PROTEIN"/>
    <property type="match status" value="1"/>
</dbReference>
<feature type="non-terminal residue" evidence="3">
    <location>
        <position position="765"/>
    </location>
</feature>
<keyword evidence="4" id="KW-1185">Reference proteome</keyword>
<evidence type="ECO:0000256" key="1">
    <source>
        <dbReference type="SAM" id="MobiDB-lite"/>
    </source>
</evidence>
<dbReference type="EMBL" id="CACRXK020024541">
    <property type="protein sequence ID" value="CAB4038748.1"/>
    <property type="molecule type" value="Genomic_DNA"/>
</dbReference>
<dbReference type="AlphaFoldDB" id="A0A7D9LYH7"/>
<gene>
    <name evidence="3" type="ORF">PACLA_8A043108</name>
</gene>
<comment type="caution">
    <text evidence="3">The sequence shown here is derived from an EMBL/GenBank/DDBJ whole genome shotgun (WGS) entry which is preliminary data.</text>
</comment>
<evidence type="ECO:0000259" key="2">
    <source>
        <dbReference type="Pfam" id="PF00078"/>
    </source>
</evidence>
<proteinExistence type="predicted"/>
<sequence length="765" mass="86562">MAKIASPSDARVVSLESRLQSDWASASENEKARWEKHVDEACRAVCRVIAPKASYELLAAYRKSSVPGKAENHPLNKSAGPDYIPNRVLKEFAHELAPIIKDIYNQSMKEGYIPELLKSSIVIPIQKINPPRTIENDLRPILLTCTIAKVMEGFTYTRLLPQLEDKLDPRQYARKNHSTTDALLYTLQAIYEAVDTGEAGARLFFADFSKGFDLIDHTIKLHELENLQVHPALLNWIAAFLTNRMQAVKIDGVLSDWKSVKGGVPQGTKLGVILFIVMTNKLLWEWNLRTKFVDDTSVLEIIPRNSISVLNNAAADIHNFAIEHNMKLNPTKCKEMLINFLRNPNFLIKPIQIGNYVIEQVETYKILGVIMSSDLKWNCHVDHIIKKANYFASPLKSGHENPTTTTENINLVGLGNEFSWEGTLDGLKAFIQNDLELEGNWSSPGGDVKVYTGPKYTIKWHGRSKKKLRIVRDDSDQNLRKKLKDQSVKTYKEKPYDELQRQPEGNMAPTKSKKLDDSLRDTCLEPLSSHTTKQREGEKNVIKARPSDENGHKTCDFQCCCRELADQVKRIEGDIKLLKNGVKTHEANETLQCCMGACKNEETRLRDYLEAANATIKDLTAKVQNLESEKSSLLTTIKIIQEDNSQRTNNMHTEKDLHKNPWVEVENNKKKKRKQNAKQKEQQNKPPIRSDAEKLVAKINVDMRQETRSASPKTAGPSDQTKNDENLDLEGSHPGTKPTRVIVAGDSMVKHVNGYKMATKSTKIQ</sequence>
<feature type="compositionally biased region" description="Basic and acidic residues" evidence="1">
    <location>
        <begin position="479"/>
        <end position="501"/>
    </location>
</feature>
<feature type="compositionally biased region" description="Basic and acidic residues" evidence="1">
    <location>
        <begin position="678"/>
        <end position="707"/>
    </location>
</feature>
<evidence type="ECO:0000313" key="3">
    <source>
        <dbReference type="EMBL" id="CAB4038748.1"/>
    </source>
</evidence>
<dbReference type="SUPFAM" id="SSF56672">
    <property type="entry name" value="DNA/RNA polymerases"/>
    <property type="match status" value="1"/>
</dbReference>
<feature type="region of interest" description="Disordered" evidence="1">
    <location>
        <begin position="645"/>
        <end position="742"/>
    </location>
</feature>
<dbReference type="Pfam" id="PF00078">
    <property type="entry name" value="RVT_1"/>
    <property type="match status" value="1"/>
</dbReference>
<organism evidence="3 4">
    <name type="scientific">Paramuricea clavata</name>
    <name type="common">Red gorgonian</name>
    <name type="synonym">Violescent sea-whip</name>
    <dbReference type="NCBI Taxonomy" id="317549"/>
    <lineage>
        <taxon>Eukaryota</taxon>
        <taxon>Metazoa</taxon>
        <taxon>Cnidaria</taxon>
        <taxon>Anthozoa</taxon>
        <taxon>Octocorallia</taxon>
        <taxon>Malacalcyonacea</taxon>
        <taxon>Plexauridae</taxon>
        <taxon>Paramuricea</taxon>
    </lineage>
</organism>
<feature type="compositionally biased region" description="Polar residues" evidence="1">
    <location>
        <begin position="708"/>
        <end position="720"/>
    </location>
</feature>
<dbReference type="InterPro" id="IPR000477">
    <property type="entry name" value="RT_dom"/>
</dbReference>
<dbReference type="Proteomes" id="UP001152795">
    <property type="component" value="Unassembled WGS sequence"/>
</dbReference>
<protein>
    <recommendedName>
        <fullName evidence="2">Reverse transcriptase domain-containing protein</fullName>
    </recommendedName>
</protein>
<name>A0A7D9LYH7_PARCT</name>
<evidence type="ECO:0000313" key="4">
    <source>
        <dbReference type="Proteomes" id="UP001152795"/>
    </source>
</evidence>
<dbReference type="OrthoDB" id="411378at2759"/>
<feature type="compositionally biased region" description="Basic and acidic residues" evidence="1">
    <location>
        <begin position="652"/>
        <end position="661"/>
    </location>
</feature>
<reference evidence="3" key="1">
    <citation type="submission" date="2020-04" db="EMBL/GenBank/DDBJ databases">
        <authorList>
            <person name="Alioto T."/>
            <person name="Alioto T."/>
            <person name="Gomez Garrido J."/>
        </authorList>
    </citation>
    <scope>NUCLEOTIDE SEQUENCE</scope>
    <source>
        <strain evidence="3">A484AB</strain>
    </source>
</reference>
<feature type="domain" description="Reverse transcriptase" evidence="2">
    <location>
        <begin position="136"/>
        <end position="370"/>
    </location>
</feature>